<evidence type="ECO:0000259" key="16">
    <source>
        <dbReference type="PROSITE" id="PS50929"/>
    </source>
</evidence>
<evidence type="ECO:0000256" key="5">
    <source>
        <dbReference type="ARBA" id="ARBA00022692"/>
    </source>
</evidence>
<evidence type="ECO:0000256" key="9">
    <source>
        <dbReference type="ARBA" id="ARBA00022989"/>
    </source>
</evidence>
<dbReference type="InterPro" id="IPR017871">
    <property type="entry name" value="ABC_transporter-like_CS"/>
</dbReference>
<keyword evidence="5 14" id="KW-0812">Transmembrane</keyword>
<feature type="region of interest" description="Disordered" evidence="13">
    <location>
        <begin position="1469"/>
        <end position="1514"/>
    </location>
</feature>
<dbReference type="Pfam" id="PF00664">
    <property type="entry name" value="ABC_membrane"/>
    <property type="match status" value="1"/>
</dbReference>
<dbReference type="Pfam" id="PF00005">
    <property type="entry name" value="ABC_tran"/>
    <property type="match status" value="2"/>
</dbReference>
<feature type="domain" description="ABC transporter" evidence="15">
    <location>
        <begin position="1251"/>
        <end position="1479"/>
    </location>
</feature>
<evidence type="ECO:0000256" key="1">
    <source>
        <dbReference type="ARBA" id="ARBA00004651"/>
    </source>
</evidence>
<dbReference type="GO" id="GO:0005524">
    <property type="term" value="F:ATP binding"/>
    <property type="evidence" value="ECO:0007669"/>
    <property type="project" value="UniProtKB-KW"/>
</dbReference>
<keyword evidence="9 14" id="KW-1133">Transmembrane helix</keyword>
<organism evidence="17 18">
    <name type="scientific">Trichoderma lentiforme</name>
    <dbReference type="NCBI Taxonomy" id="1567552"/>
    <lineage>
        <taxon>Eukaryota</taxon>
        <taxon>Fungi</taxon>
        <taxon>Dikarya</taxon>
        <taxon>Ascomycota</taxon>
        <taxon>Pezizomycotina</taxon>
        <taxon>Sordariomycetes</taxon>
        <taxon>Hypocreomycetidae</taxon>
        <taxon>Hypocreales</taxon>
        <taxon>Hypocreaceae</taxon>
        <taxon>Trichoderma</taxon>
    </lineage>
</organism>
<keyword evidence="10 14" id="KW-0472">Membrane</keyword>
<dbReference type="GO" id="GO:0008270">
    <property type="term" value="F:zinc ion binding"/>
    <property type="evidence" value="ECO:0007669"/>
    <property type="project" value="InterPro"/>
</dbReference>
<dbReference type="PROSITE" id="PS00211">
    <property type="entry name" value="ABC_TRANSPORTER_1"/>
    <property type="match status" value="2"/>
</dbReference>
<evidence type="ECO:0000313" key="17">
    <source>
        <dbReference type="EMBL" id="KAF3075613.1"/>
    </source>
</evidence>
<dbReference type="CDD" id="cd12148">
    <property type="entry name" value="fungal_TF_MHR"/>
    <property type="match status" value="1"/>
</dbReference>
<dbReference type="InterPro" id="IPR003439">
    <property type="entry name" value="ABC_transporter-like_ATP-bd"/>
</dbReference>
<keyword evidence="12" id="KW-0539">Nucleus</keyword>
<evidence type="ECO:0000256" key="7">
    <source>
        <dbReference type="ARBA" id="ARBA00022741"/>
    </source>
</evidence>
<sequence>MGDLFNMVGYPAMAGIDMNKILLSPSSHSHPQLHVPILQKPHIPGHRPSPAMDVTITQALSVISAAIFTLYISRNIIKSQLPLWLRPFAQETEPDGFKRPFWSFWTIPLLLISVAGVVLSFVPVIINPTRYLYLWEMIPWAFALLITMMDRPTTTPRLLLIQYVAILGASTAIYAIRFLEHTLYALDYFRIARMALCFLSIILIGMMPLREPLWGNKDIGQAGGQPSRNLRSPEDDLSLLRFWTMSWVNPLAALCRKREITEEDVWQLPYEFQHSRLYMAFRDLQGKLLLCLIEANGLDLSIATLLAVSERVAEVSNIRLTSKLYNALDSGNPADATFWCLVMLILDVVRQLCKTSSSWYSRKAYERSRGEAFIALFGKLLTRAVPGSDVTEKGADEDGQATQAPDAKSKTFFGRMLWKMSGPPKQSSKAVAGPASNAKVVNLVRGDTYEISQRFWDFSKLVSQPIKVAVTMWYLIDIMGWPSAIGFVLMIVFLTINSALVRKLIKLERQRTTISDKRAQAVSHFVEASRPLKLNGWTATWSTRIMKFRAMEMAKRLSIAHVSAAISTVSVTGGTSYPLASIALYTLILRQGLPNDVIWPSLQLFSQLEMSVKEAFDLVSAYWKATIPIERVNKYMSEPDRDDISNSPSSVTDIEFRNASFSWPSTDKLILRGLSFKFIKGLTVIRGKVGAGKSSLLLAALNEMELHEGDLIRPDVPVAYAQQLPFLQNKTIRENIVFHQPFDSTRYRQVLHACALLPDLASLPDGDQTKLEEGGVGLSGGQKARVALARAVYSQCRILLLDDPLAALDHDTATAIVRRFLQGPLGEGRTIVMVTHRDDLVLRIADQVIDLADGQATVLSEEQVKQELEHPYHESGKTAHDDTETAHDIHAEDIAVLKDAPEEPAKTGSVSLSVYTEYIKAGGWHLWVFLGLAYGASRFLDISRARLLEAWGADSAANDTKSVYWNLPRPDSHPLPWLLVLAGLSAGQIVTYAAAQLLLARIGVNAAQGLFKGAIDRVSRATFRYHDTTPTGQLKNRLIADMGMVDGGIVAPLESFVFNLIALVMSMVAIATHQPMLLAILGAVAILFVYFFRIYVPVSRCLRRMEMRYLTPIIANIGVMQDGLVTIRALRVEKHFQDRHLDAVDDFQKQDHFFWSMAFWLDFRLSLSSVVTRTALILFMIWRRMPASAVGFVLTQTIIAMSAVQQLCERFAQLQLDAVSLERVNMLNQIPEEPKGEQDPPEDWPRPCDNVRFEQMSFKYDSHLPSVLDKVSFEIPGGSTCAVLGRTGSGKSTIANALLMTQAPFEGTLKVGSVDLSQVDRTALRNRITFIQQDPTLFPGTLRDNIDPGADFSNEECLNAIHRVLGPEWNLESQIDAAGKNLSQGQRQLVGIARAVLRRSGLVILDEATASIDRATAATVQRVLRSELSKSTVITIAHRLEAVEDATWCLRLDHGRVVERVAKARHTVDTETLNRRNGEQEGNSSCTTPHKIESWTPPLYLGQTSSSSEDDARTPETCMIAQECEQIAKGSSLPSLEIMLEPSQTGPDLVQYHSEMHYMTIISELVDAKKSSRVTRIVVEDRKPMATRHTQMKTTQVRVVIQGLDPLDEEYLNNKSAFSLPSKHSCEAMLQAYFSLGHPHVPILDPVEFVKSYLSGSFSLFLMQAILSNAALYAPMPLLEACGFSERCEAIETYFSRASLLYQFGCERNQLRSLQGSIVLGMTAVTGSFDRDFRYWIHNAYLWNLDRLTKGVLPSAISFAHKESESPTCKLYQRIWWALYIRDITLLLGGAQNMRMIHAEDNEVLTIPTPESLGDDIPACYAHLIPPLTQQQREYFIEYCRLARIATKCLSILKSHPRETLDLIQSELHLWRSSLPESLQPVHRPSHVRSDSIWHMVLMTSSYRYESMLCRILRKESEGRDLVLQKKSAQAVRAAIYELDAIIGRAMAYDMLSMLPMSCISIGPTVLALHLEIVLSPSESETVKCRSRIYIHQAIVFLQQCRDLPFMKIALDLVDWALTKQNLLSIDKLNAPPPPIASHLHQQEPFVDLDKETSGTGAENQAMANVSVFDVIERLDEFLELGAMDDTMISDLWQNIS</sequence>
<evidence type="ECO:0000256" key="13">
    <source>
        <dbReference type="SAM" id="MobiDB-lite"/>
    </source>
</evidence>
<dbReference type="EMBL" id="QLNT01000003">
    <property type="protein sequence ID" value="KAF3075613.1"/>
    <property type="molecule type" value="Genomic_DNA"/>
</dbReference>
<dbReference type="FunFam" id="1.20.1560.10:FF:000013">
    <property type="entry name" value="ABC transporter C family member 2"/>
    <property type="match status" value="1"/>
</dbReference>
<feature type="transmembrane region" description="Helical" evidence="14">
    <location>
        <begin position="1076"/>
        <end position="1096"/>
    </location>
</feature>
<evidence type="ECO:0000313" key="18">
    <source>
        <dbReference type="Proteomes" id="UP000801864"/>
    </source>
</evidence>
<dbReference type="SUPFAM" id="SSF90123">
    <property type="entry name" value="ABC transporter transmembrane region"/>
    <property type="match status" value="2"/>
</dbReference>
<dbReference type="GO" id="GO:0005886">
    <property type="term" value="C:plasma membrane"/>
    <property type="evidence" value="ECO:0007669"/>
    <property type="project" value="UniProtKB-SubCell"/>
</dbReference>
<dbReference type="PANTHER" id="PTHR24223">
    <property type="entry name" value="ATP-BINDING CASSETTE SUB-FAMILY C"/>
    <property type="match status" value="1"/>
</dbReference>
<evidence type="ECO:0000256" key="4">
    <source>
        <dbReference type="ARBA" id="ARBA00022475"/>
    </source>
</evidence>
<gene>
    <name evidence="17" type="ORF">CFAM422_002419</name>
</gene>
<feature type="transmembrane region" description="Helical" evidence="14">
    <location>
        <begin position="132"/>
        <end position="148"/>
    </location>
</feature>
<keyword evidence="11" id="KW-0325">Glycoprotein</keyword>
<reference evidence="17 18" key="1">
    <citation type="submission" date="2018-06" db="EMBL/GenBank/DDBJ databases">
        <title>Genome analysis of cellulolytic fungus Trichoderma lentiforme CFAM-422.</title>
        <authorList>
            <person name="Steindorff A.S."/>
            <person name="Formighieri E.F."/>
            <person name="Midorikawa G.E.O."/>
            <person name="Tamietti M.S."/>
            <person name="Ramos E.Z."/>
            <person name="Silva A.S."/>
            <person name="Bon E.P.S."/>
            <person name="Mendes T.D."/>
            <person name="Damaso M.C.T."/>
            <person name="Favaro L.C.L."/>
        </authorList>
    </citation>
    <scope>NUCLEOTIDE SEQUENCE [LARGE SCALE GENOMIC DNA]</scope>
    <source>
        <strain evidence="17 18">CFAM-422</strain>
    </source>
</reference>
<keyword evidence="3" id="KW-0813">Transport</keyword>
<feature type="transmembrane region" description="Helical" evidence="14">
    <location>
        <begin position="557"/>
        <end position="580"/>
    </location>
</feature>
<dbReference type="SUPFAM" id="SSF52540">
    <property type="entry name" value="P-loop containing nucleoside triphosphate hydrolases"/>
    <property type="match status" value="2"/>
</dbReference>
<evidence type="ECO:0000259" key="15">
    <source>
        <dbReference type="PROSITE" id="PS50893"/>
    </source>
</evidence>
<dbReference type="SMART" id="SM00382">
    <property type="entry name" value="AAA"/>
    <property type="match status" value="2"/>
</dbReference>
<dbReference type="Gene3D" id="1.20.1560.10">
    <property type="entry name" value="ABC transporter type 1, transmembrane domain"/>
    <property type="match status" value="2"/>
</dbReference>
<dbReference type="FunFam" id="3.40.50.300:FF:002145">
    <property type="entry name" value="ABC transporter (MsbA subfamily)"/>
    <property type="match status" value="1"/>
</dbReference>
<protein>
    <submittedName>
        <fullName evidence="17">ATP-dependent bile acid permease</fullName>
    </submittedName>
</protein>
<evidence type="ECO:0000256" key="2">
    <source>
        <dbReference type="ARBA" id="ARBA00009726"/>
    </source>
</evidence>
<evidence type="ECO:0000256" key="14">
    <source>
        <dbReference type="SAM" id="Phobius"/>
    </source>
</evidence>
<dbReference type="GO" id="GO:0140359">
    <property type="term" value="F:ABC-type transporter activity"/>
    <property type="evidence" value="ECO:0007669"/>
    <property type="project" value="InterPro"/>
</dbReference>
<dbReference type="InterPro" id="IPR007219">
    <property type="entry name" value="XnlR_reg_dom"/>
</dbReference>
<comment type="similarity">
    <text evidence="2">Belongs to the ABC transporter superfamily. ABCC family. Conjugate transporter (TC 3.A.1.208) subfamily.</text>
</comment>
<feature type="domain" description="ABC transmembrane type-1" evidence="16">
    <location>
        <begin position="302"/>
        <end position="570"/>
    </location>
</feature>
<keyword evidence="6" id="KW-0677">Repeat</keyword>
<dbReference type="InterPro" id="IPR036640">
    <property type="entry name" value="ABC1_TM_sf"/>
</dbReference>
<dbReference type="PROSITE" id="PS50929">
    <property type="entry name" value="ABC_TM1F"/>
    <property type="match status" value="2"/>
</dbReference>
<name>A0A9P4XN48_9HYPO</name>
<dbReference type="Gene3D" id="3.40.50.300">
    <property type="entry name" value="P-loop containing nucleotide triphosphate hydrolases"/>
    <property type="match status" value="2"/>
</dbReference>
<evidence type="ECO:0000256" key="11">
    <source>
        <dbReference type="ARBA" id="ARBA00023180"/>
    </source>
</evidence>
<dbReference type="GO" id="GO:0006351">
    <property type="term" value="P:DNA-templated transcription"/>
    <property type="evidence" value="ECO:0007669"/>
    <property type="project" value="InterPro"/>
</dbReference>
<keyword evidence="4" id="KW-1003">Cell membrane</keyword>
<evidence type="ECO:0000256" key="3">
    <source>
        <dbReference type="ARBA" id="ARBA00022448"/>
    </source>
</evidence>
<accession>A0A9P4XN48</accession>
<dbReference type="InterPro" id="IPR003593">
    <property type="entry name" value="AAA+_ATPase"/>
</dbReference>
<proteinExistence type="inferred from homology"/>
<dbReference type="Pfam" id="PF04082">
    <property type="entry name" value="Fungal_trans"/>
    <property type="match status" value="1"/>
</dbReference>
<feature type="transmembrane region" description="Helical" evidence="14">
    <location>
        <begin position="191"/>
        <end position="209"/>
    </location>
</feature>
<feature type="domain" description="ABC transporter" evidence="15">
    <location>
        <begin position="654"/>
        <end position="878"/>
    </location>
</feature>
<dbReference type="Proteomes" id="UP000801864">
    <property type="component" value="Unassembled WGS sequence"/>
</dbReference>
<feature type="transmembrane region" description="Helical" evidence="14">
    <location>
        <begin position="160"/>
        <end position="179"/>
    </location>
</feature>
<keyword evidence="7" id="KW-0547">Nucleotide-binding</keyword>
<evidence type="ECO:0000256" key="8">
    <source>
        <dbReference type="ARBA" id="ARBA00022840"/>
    </source>
</evidence>
<dbReference type="GO" id="GO:0005737">
    <property type="term" value="C:cytoplasm"/>
    <property type="evidence" value="ECO:0007669"/>
    <property type="project" value="UniProtKB-ARBA"/>
</dbReference>
<feature type="transmembrane region" description="Helical" evidence="14">
    <location>
        <begin position="1049"/>
        <end position="1070"/>
    </location>
</feature>
<comment type="subcellular location">
    <subcellularLocation>
        <location evidence="1">Cell membrane</location>
        <topology evidence="1">Multi-pass membrane protein</topology>
    </subcellularLocation>
</comment>
<dbReference type="InterPro" id="IPR011527">
    <property type="entry name" value="ABC1_TM_dom"/>
</dbReference>
<dbReference type="GO" id="GO:0003677">
    <property type="term" value="F:DNA binding"/>
    <property type="evidence" value="ECO:0007669"/>
    <property type="project" value="InterPro"/>
</dbReference>
<feature type="transmembrane region" description="Helical" evidence="14">
    <location>
        <begin position="104"/>
        <end position="126"/>
    </location>
</feature>
<keyword evidence="18" id="KW-1185">Reference proteome</keyword>
<feature type="domain" description="ABC transmembrane type-1" evidence="16">
    <location>
        <begin position="977"/>
        <end position="1216"/>
    </location>
</feature>
<dbReference type="PROSITE" id="PS50893">
    <property type="entry name" value="ABC_TRANSPORTER_2"/>
    <property type="match status" value="2"/>
</dbReference>
<keyword evidence="8" id="KW-0067">ATP-binding</keyword>
<evidence type="ECO:0000256" key="12">
    <source>
        <dbReference type="ARBA" id="ARBA00023242"/>
    </source>
</evidence>
<dbReference type="InterPro" id="IPR027417">
    <property type="entry name" value="P-loop_NTPase"/>
</dbReference>
<dbReference type="PANTHER" id="PTHR24223:SF415">
    <property type="entry name" value="FI20190P1"/>
    <property type="match status" value="1"/>
</dbReference>
<feature type="compositionally biased region" description="Basic and acidic residues" evidence="13">
    <location>
        <begin position="1469"/>
        <end position="1479"/>
    </location>
</feature>
<dbReference type="CDD" id="cd03250">
    <property type="entry name" value="ABCC_MRP_domain1"/>
    <property type="match status" value="1"/>
</dbReference>
<dbReference type="CDD" id="cd18604">
    <property type="entry name" value="ABC_6TM_VMR1_D2_like"/>
    <property type="match status" value="1"/>
</dbReference>
<comment type="caution">
    <text evidence="17">The sequence shown here is derived from an EMBL/GenBank/DDBJ whole genome shotgun (WGS) entry which is preliminary data.</text>
</comment>
<feature type="transmembrane region" description="Helical" evidence="14">
    <location>
        <begin position="482"/>
        <end position="501"/>
    </location>
</feature>
<dbReference type="GO" id="GO:0016887">
    <property type="term" value="F:ATP hydrolysis activity"/>
    <property type="evidence" value="ECO:0007669"/>
    <property type="project" value="InterPro"/>
</dbReference>
<evidence type="ECO:0000256" key="10">
    <source>
        <dbReference type="ARBA" id="ARBA00023136"/>
    </source>
</evidence>
<dbReference type="InterPro" id="IPR050173">
    <property type="entry name" value="ABC_transporter_C-like"/>
</dbReference>
<evidence type="ECO:0000256" key="6">
    <source>
        <dbReference type="ARBA" id="ARBA00022737"/>
    </source>
</evidence>